<keyword evidence="2 3" id="KW-0732">Signal</keyword>
<evidence type="ECO:0000313" key="5">
    <source>
        <dbReference type="EMBL" id="TQS47008.1"/>
    </source>
</evidence>
<dbReference type="OrthoDB" id="4364076at2"/>
<dbReference type="Gene3D" id="3.40.50.2300">
    <property type="match status" value="2"/>
</dbReference>
<organism evidence="5 6">
    <name type="scientific">Cryptosporangium phraense</name>
    <dbReference type="NCBI Taxonomy" id="2593070"/>
    <lineage>
        <taxon>Bacteria</taxon>
        <taxon>Bacillati</taxon>
        <taxon>Actinomycetota</taxon>
        <taxon>Actinomycetes</taxon>
        <taxon>Cryptosporangiales</taxon>
        <taxon>Cryptosporangiaceae</taxon>
        <taxon>Cryptosporangium</taxon>
    </lineage>
</organism>
<dbReference type="InParanoid" id="A0A545B0C1"/>
<gene>
    <name evidence="5" type="ORF">FL583_01720</name>
</gene>
<comment type="caution">
    <text evidence="5">The sequence shown here is derived from an EMBL/GenBank/DDBJ whole genome shotgun (WGS) entry which is preliminary data.</text>
</comment>
<dbReference type="EMBL" id="VIRS01000001">
    <property type="protein sequence ID" value="TQS47008.1"/>
    <property type="molecule type" value="Genomic_DNA"/>
</dbReference>
<sequence>MGGRRFAAIGAACAVALAVSACGGGSGGGTTPGDTVKVGLMTSLSGANSASATSSVSGAEARFAAYKEDKGKCADKTFELVKADDQSSAQGALTAAQKLVQQDKVYTILAPSSFVYGAAPFLTTAGKNVPVEGGAFDGAKEWQNTKNNLFPAIPVPNYDKTYTTAGDYLKSQGGTKVAGLAYESPASQQGLEASLRSAENAGLKRGYVNTKIPFGSTDVGAIVLGIIQSKSDVLQMGINPDTSFAVIAGLKQAGYALKATVSATGYGADLLESAPAVQAGQGVTFNTGSAPNELKTPATERMAKALKDHAGSKSGIPGFFQLMGWMTADIFLHGLDVAGCDVDQAKFISTLRADKTWDAGGLYPAKRDFTTVEAAEQCSYFLKLQGSAFVPVANAAPLCGKLVGG</sequence>
<keyword evidence="6" id="KW-1185">Reference proteome</keyword>
<dbReference type="PANTHER" id="PTHR30483:SF6">
    <property type="entry name" value="PERIPLASMIC BINDING PROTEIN OF ABC TRANSPORTER FOR NATURAL AMINO ACIDS"/>
    <property type="match status" value="1"/>
</dbReference>
<name>A0A545B0C1_9ACTN</name>
<feature type="chain" id="PRO_5039013533" evidence="3">
    <location>
        <begin position="22"/>
        <end position="405"/>
    </location>
</feature>
<dbReference type="PROSITE" id="PS51257">
    <property type="entry name" value="PROKAR_LIPOPROTEIN"/>
    <property type="match status" value="1"/>
</dbReference>
<evidence type="ECO:0000313" key="6">
    <source>
        <dbReference type="Proteomes" id="UP000317982"/>
    </source>
</evidence>
<comment type="similarity">
    <text evidence="1">Belongs to the leucine-binding protein family.</text>
</comment>
<dbReference type="InterPro" id="IPR028081">
    <property type="entry name" value="Leu-bd"/>
</dbReference>
<dbReference type="InterPro" id="IPR028082">
    <property type="entry name" value="Peripla_BP_I"/>
</dbReference>
<accession>A0A545B0C1</accession>
<dbReference type="SUPFAM" id="SSF53822">
    <property type="entry name" value="Periplasmic binding protein-like I"/>
    <property type="match status" value="1"/>
</dbReference>
<evidence type="ECO:0000256" key="1">
    <source>
        <dbReference type="ARBA" id="ARBA00010062"/>
    </source>
</evidence>
<proteinExistence type="inferred from homology"/>
<feature type="domain" description="Leucine-binding protein" evidence="4">
    <location>
        <begin position="35"/>
        <end position="385"/>
    </location>
</feature>
<dbReference type="PANTHER" id="PTHR30483">
    <property type="entry name" value="LEUCINE-SPECIFIC-BINDING PROTEIN"/>
    <property type="match status" value="1"/>
</dbReference>
<protein>
    <submittedName>
        <fullName evidence="5">ABC transporter substrate-binding protein</fullName>
    </submittedName>
</protein>
<reference evidence="5 6" key="1">
    <citation type="submission" date="2019-07" db="EMBL/GenBank/DDBJ databases">
        <title>Cryptosporangium phraense sp. nov., isolated from plant litter.</title>
        <authorList>
            <person name="Suriyachadkun C."/>
        </authorList>
    </citation>
    <scope>NUCLEOTIDE SEQUENCE [LARGE SCALE GENOMIC DNA]</scope>
    <source>
        <strain evidence="5 6">A-T 5661</strain>
    </source>
</reference>
<dbReference type="Proteomes" id="UP000317982">
    <property type="component" value="Unassembled WGS sequence"/>
</dbReference>
<evidence type="ECO:0000259" key="4">
    <source>
        <dbReference type="Pfam" id="PF13458"/>
    </source>
</evidence>
<dbReference type="RefSeq" id="WP_142702626.1">
    <property type="nucleotide sequence ID" value="NZ_VIRS01000001.1"/>
</dbReference>
<feature type="signal peptide" evidence="3">
    <location>
        <begin position="1"/>
        <end position="21"/>
    </location>
</feature>
<dbReference type="InterPro" id="IPR051010">
    <property type="entry name" value="BCAA_transport"/>
</dbReference>
<evidence type="ECO:0000256" key="3">
    <source>
        <dbReference type="SAM" id="SignalP"/>
    </source>
</evidence>
<dbReference type="AlphaFoldDB" id="A0A545B0C1"/>
<evidence type="ECO:0000256" key="2">
    <source>
        <dbReference type="ARBA" id="ARBA00022729"/>
    </source>
</evidence>
<dbReference type="CDD" id="cd06341">
    <property type="entry name" value="PBP1_ABC_ligand_binding-like"/>
    <property type="match status" value="1"/>
</dbReference>
<dbReference type="Pfam" id="PF13458">
    <property type="entry name" value="Peripla_BP_6"/>
    <property type="match status" value="1"/>
</dbReference>